<dbReference type="PANTHER" id="PTHR37419:SF1">
    <property type="entry name" value="SERINE_THREONINE-PROTEIN KINASE TOXIN HIPA"/>
    <property type="match status" value="1"/>
</dbReference>
<keyword evidence="7" id="KW-1185">Reference proteome</keyword>
<dbReference type="InterPro" id="IPR052028">
    <property type="entry name" value="HipA_Ser/Thr_kinase"/>
</dbReference>
<dbReference type="RefSeq" id="WP_106667799.1">
    <property type="nucleotide sequence ID" value="NZ_PGGM01000031.1"/>
</dbReference>
<feature type="domain" description="HipA-like C-terminal" evidence="4">
    <location>
        <begin position="154"/>
        <end position="401"/>
    </location>
</feature>
<dbReference type="Pfam" id="PF07804">
    <property type="entry name" value="HipA_C"/>
    <property type="match status" value="1"/>
</dbReference>
<keyword evidence="2" id="KW-0808">Transferase</keyword>
<dbReference type="NCBIfam" id="TIGR03071">
    <property type="entry name" value="couple_hipA"/>
    <property type="match status" value="1"/>
</dbReference>
<dbReference type="CDD" id="cd17808">
    <property type="entry name" value="HipA_Ec_like"/>
    <property type="match status" value="1"/>
</dbReference>
<organism evidence="6 7">
    <name type="scientific">Phyllobacterium sophorae</name>
    <dbReference type="NCBI Taxonomy" id="1520277"/>
    <lineage>
        <taxon>Bacteria</taxon>
        <taxon>Pseudomonadati</taxon>
        <taxon>Pseudomonadota</taxon>
        <taxon>Alphaproteobacteria</taxon>
        <taxon>Hyphomicrobiales</taxon>
        <taxon>Phyllobacteriaceae</taxon>
        <taxon>Phyllobacterium</taxon>
    </lineage>
</organism>
<reference evidence="7" key="1">
    <citation type="submission" date="2017-11" db="EMBL/GenBank/DDBJ databases">
        <authorList>
            <person name="Kuznetsova I."/>
            <person name="Sazanova A."/>
            <person name="Chirak E."/>
            <person name="Safronova V."/>
            <person name="Willems A."/>
        </authorList>
    </citation>
    <scope>NUCLEOTIDE SEQUENCE [LARGE SCALE GENOMIC DNA]</scope>
    <source>
        <strain evidence="7">CCBAU 03422</strain>
    </source>
</reference>
<evidence type="ECO:0000259" key="5">
    <source>
        <dbReference type="Pfam" id="PF13657"/>
    </source>
</evidence>
<dbReference type="InterPro" id="IPR012893">
    <property type="entry name" value="HipA-like_C"/>
</dbReference>
<dbReference type="EMBL" id="PGGM01000031">
    <property type="protein sequence ID" value="PSH55278.1"/>
    <property type="molecule type" value="Genomic_DNA"/>
</dbReference>
<comment type="caution">
    <text evidence="6">The sequence shown here is derived from an EMBL/GenBank/DDBJ whole genome shotgun (WGS) entry which is preliminary data.</text>
</comment>
<dbReference type="Pfam" id="PF13657">
    <property type="entry name" value="Couple_hipA"/>
    <property type="match status" value="1"/>
</dbReference>
<evidence type="ECO:0000313" key="6">
    <source>
        <dbReference type="EMBL" id="PSH55278.1"/>
    </source>
</evidence>
<dbReference type="PANTHER" id="PTHR37419">
    <property type="entry name" value="SERINE/THREONINE-PROTEIN KINASE TOXIN HIPA"/>
    <property type="match status" value="1"/>
</dbReference>
<gene>
    <name evidence="6" type="ORF">CU103_30740</name>
</gene>
<feature type="domain" description="HipA N-terminal subdomain 1" evidence="5">
    <location>
        <begin position="10"/>
        <end position="109"/>
    </location>
</feature>
<evidence type="ECO:0000256" key="3">
    <source>
        <dbReference type="ARBA" id="ARBA00022777"/>
    </source>
</evidence>
<evidence type="ECO:0000256" key="2">
    <source>
        <dbReference type="ARBA" id="ARBA00022679"/>
    </source>
</evidence>
<evidence type="ECO:0000313" key="7">
    <source>
        <dbReference type="Proteomes" id="UP000241764"/>
    </source>
</evidence>
<evidence type="ECO:0000259" key="4">
    <source>
        <dbReference type="Pfam" id="PF07804"/>
    </source>
</evidence>
<accession>A0A2P7AM32</accession>
<dbReference type="GO" id="GO:0005829">
    <property type="term" value="C:cytosol"/>
    <property type="evidence" value="ECO:0007669"/>
    <property type="project" value="TreeGrafter"/>
</dbReference>
<comment type="similarity">
    <text evidence="1">Belongs to the HipA Ser/Thr kinase family.</text>
</comment>
<dbReference type="InterPro" id="IPR017508">
    <property type="entry name" value="HipA_N1"/>
</dbReference>
<proteinExistence type="inferred from homology"/>
<dbReference type="OrthoDB" id="9805913at2"/>
<evidence type="ECO:0000256" key="1">
    <source>
        <dbReference type="ARBA" id="ARBA00010164"/>
    </source>
</evidence>
<dbReference type="AlphaFoldDB" id="A0A2P7AM32"/>
<protein>
    <submittedName>
        <fullName evidence="6">Toxin HipA</fullName>
    </submittedName>
</protein>
<dbReference type="GO" id="GO:0004674">
    <property type="term" value="F:protein serine/threonine kinase activity"/>
    <property type="evidence" value="ECO:0007669"/>
    <property type="project" value="TreeGrafter"/>
</dbReference>
<name>A0A2P7AM32_9HYPH</name>
<keyword evidence="3" id="KW-0418">Kinase</keyword>
<sequence length="442" mass="48369">MARRRAHVPLNVFLNSRHVGVLRREATGAIDFQYGHGWLDWHGTFPVSLSLPLREDRYIGTPVINVFDNLLPDNDVIRNRIAERVGAEGTDAFSLLTALGQDCVGALQFLPDGTDPGTVGDTDGKPVSDDEVAYIIKNLAAAPLGMGEDEDFRISIAGAQEKTALLRKDGQWFKPTGTTATTHILKPQIGELPNGTDLSNSVENEYFCLKLLEAMGVPTANVEIADFGERRTLIVERFDRLWTKDGRLLRLPQEDICQALSIPPTRKYQSDGGPGMREIINLLKGSDTPDADIATFMRASILFWLLGATDGHAKNFSIFLGPGGRFRMTPLYDVLTAQPSLDEGQIPRKKFKLAMSVGRNRHYAIHDIVPRHFMQSADFSGVGTPAMKAIFEDIAAKAEQQAGAAIAALPNGFPDQLVTSTMAAISHRVRLVADSLSRASHV</sequence>
<dbReference type="Proteomes" id="UP000241764">
    <property type="component" value="Unassembled WGS sequence"/>
</dbReference>